<feature type="signal peptide" evidence="1">
    <location>
        <begin position="1"/>
        <end position="19"/>
    </location>
</feature>
<keyword evidence="3" id="KW-1185">Reference proteome</keyword>
<keyword evidence="1" id="KW-0732">Signal</keyword>
<accession>A0A9Q9EM57</accession>
<evidence type="ECO:0000313" key="2">
    <source>
        <dbReference type="EMBL" id="USW54108.1"/>
    </source>
</evidence>
<evidence type="ECO:0000313" key="3">
    <source>
        <dbReference type="Proteomes" id="UP001056384"/>
    </source>
</evidence>
<name>A0A9Q9EM57_9PEZI</name>
<sequence length="60" mass="6389">MKTFSVAAAIFALVASVIATPVDPDLPKRQTIQVPCGPPGYYVYCNPGGRVICDGKTTWC</sequence>
<dbReference type="Proteomes" id="UP001056384">
    <property type="component" value="Chromosome 6"/>
</dbReference>
<reference evidence="2" key="1">
    <citation type="submission" date="2022-06" db="EMBL/GenBank/DDBJ databases">
        <title>Complete genome sequences of two strains of the flax pathogen Septoria linicola.</title>
        <authorList>
            <person name="Lapalu N."/>
            <person name="Simon A."/>
            <person name="Demenou B."/>
            <person name="Paumier D."/>
            <person name="Guillot M.-P."/>
            <person name="Gout L."/>
            <person name="Valade R."/>
        </authorList>
    </citation>
    <scope>NUCLEOTIDE SEQUENCE</scope>
    <source>
        <strain evidence="2">SE15195</strain>
    </source>
</reference>
<dbReference type="AlphaFoldDB" id="A0A9Q9EM57"/>
<gene>
    <name evidence="2" type="ORF">Slin15195_G074270</name>
</gene>
<evidence type="ECO:0000256" key="1">
    <source>
        <dbReference type="SAM" id="SignalP"/>
    </source>
</evidence>
<dbReference type="EMBL" id="CP099423">
    <property type="protein sequence ID" value="USW54108.1"/>
    <property type="molecule type" value="Genomic_DNA"/>
</dbReference>
<protein>
    <submittedName>
        <fullName evidence="2">Uncharacterized protein</fullName>
    </submittedName>
</protein>
<proteinExistence type="predicted"/>
<organism evidence="2 3">
    <name type="scientific">Septoria linicola</name>
    <dbReference type="NCBI Taxonomy" id="215465"/>
    <lineage>
        <taxon>Eukaryota</taxon>
        <taxon>Fungi</taxon>
        <taxon>Dikarya</taxon>
        <taxon>Ascomycota</taxon>
        <taxon>Pezizomycotina</taxon>
        <taxon>Dothideomycetes</taxon>
        <taxon>Dothideomycetidae</taxon>
        <taxon>Mycosphaerellales</taxon>
        <taxon>Mycosphaerellaceae</taxon>
        <taxon>Septoria</taxon>
    </lineage>
</organism>
<feature type="chain" id="PRO_5040235702" evidence="1">
    <location>
        <begin position="20"/>
        <end position="60"/>
    </location>
</feature>